<name>A0ACA9MSD6_9GLOM</name>
<evidence type="ECO:0000313" key="2">
    <source>
        <dbReference type="Proteomes" id="UP000789525"/>
    </source>
</evidence>
<protein>
    <submittedName>
        <fullName evidence="1">1262_t:CDS:1</fullName>
    </submittedName>
</protein>
<sequence>MQRQASNDANSSSATLQKPKKKTIQKTRRPKSSTSPFDRPVQSLPTTGVFGVNGEPDFCAVRNPEHVKANQLEGLNRQPITTGPRTGCAHPATPALDIPGPVGHYVSSLPRDPYIIQGHHDSLHIISSPTPSHQPSTLPATASPQAVTGAVESQSPFLLNSPSTHVLSAFPVPPEIVPSSSTRNPMDTSFQTQGGRTQKLEKDLQMRTNSLDTSAGETVSQGLPVPMFQPDSPVVFGGSRSGISAAYMKGDYTIYSPQGTGRYPNLGIQGQQPVQRRPVPSARNTLAGHFLQQVPQPVMFYSVVGRTSTPERSPPPMQLPLSMTPQTILPMPPSTRPNTSTCRCSQVDMDATGFHHRCSSFSGVVYQPPSASDSLRTASSTTAVPTPLTRAEELSKQVQQAARETWISWLERLDQIPRTSENMRPLRETMDRIQNSIQGLQVPFTRESMTLLADLVYWIQTTEGEEAVHILEEQLRIYAGNNEEFIIKIVKKIRTELELGKRFLGVVLETPVTTGSKPAFLSPPTLPKNCLLVLRKVDPNIGVTQRKMPALGGLILRCGGIDCSYCSKTTEGETKYWRTKQDALEHLSSCLLEGKTPWKCPACPHYIKTKENLYRHMETRHYLPRRSRSRREPARSPVPRDTFLPSCHTPASLAQPAPTVAQHHQQLEEQTPGGCPRTHRQNSIPSSSPLIRTVQIRDIDASRVVVGGQTGGLEGGGGLSGWPLSPQIQRHPLDYAHPPQDIAGWDHNLGASVFWNQNPSPLLTMFNVPAQSTDQPAPPLPPSGPLPATTTGSYDTLPMQASAVPNLTPASPTQVVVNGLFNYDPFRVRLKTKRPISKQNQVLLVEAGASLLYGPGFRECLLWSPPIKNIVTSLETVLHAPLSQFASDSNSYMSPSNTASTTYLPSHCSSVPVRTAWEVSFTVE</sequence>
<dbReference type="EMBL" id="CAJVPT010015075">
    <property type="protein sequence ID" value="CAG8609305.1"/>
    <property type="molecule type" value="Genomic_DNA"/>
</dbReference>
<organism evidence="1 2">
    <name type="scientific">Acaulospora colombiana</name>
    <dbReference type="NCBI Taxonomy" id="27376"/>
    <lineage>
        <taxon>Eukaryota</taxon>
        <taxon>Fungi</taxon>
        <taxon>Fungi incertae sedis</taxon>
        <taxon>Mucoromycota</taxon>
        <taxon>Glomeromycotina</taxon>
        <taxon>Glomeromycetes</taxon>
        <taxon>Diversisporales</taxon>
        <taxon>Acaulosporaceae</taxon>
        <taxon>Acaulospora</taxon>
    </lineage>
</organism>
<keyword evidence="2" id="KW-1185">Reference proteome</keyword>
<dbReference type="Proteomes" id="UP000789525">
    <property type="component" value="Unassembled WGS sequence"/>
</dbReference>
<accession>A0ACA9MSD6</accession>
<gene>
    <name evidence="1" type="ORF">ACOLOM_LOCUS6958</name>
</gene>
<reference evidence="1" key="1">
    <citation type="submission" date="2021-06" db="EMBL/GenBank/DDBJ databases">
        <authorList>
            <person name="Kallberg Y."/>
            <person name="Tangrot J."/>
            <person name="Rosling A."/>
        </authorList>
    </citation>
    <scope>NUCLEOTIDE SEQUENCE</scope>
    <source>
        <strain evidence="1">CL356</strain>
    </source>
</reference>
<proteinExistence type="predicted"/>
<comment type="caution">
    <text evidence="1">The sequence shown here is derived from an EMBL/GenBank/DDBJ whole genome shotgun (WGS) entry which is preliminary data.</text>
</comment>
<evidence type="ECO:0000313" key="1">
    <source>
        <dbReference type="EMBL" id="CAG8609305.1"/>
    </source>
</evidence>